<accession>A0A0F9MCC1</accession>
<organism evidence="1">
    <name type="scientific">marine sediment metagenome</name>
    <dbReference type="NCBI Taxonomy" id="412755"/>
    <lineage>
        <taxon>unclassified sequences</taxon>
        <taxon>metagenomes</taxon>
        <taxon>ecological metagenomes</taxon>
    </lineage>
</organism>
<gene>
    <name evidence="1" type="ORF">LCGC14_1172350</name>
</gene>
<evidence type="ECO:0000313" key="1">
    <source>
        <dbReference type="EMBL" id="KKM97001.1"/>
    </source>
</evidence>
<dbReference type="EMBL" id="LAZR01005804">
    <property type="protein sequence ID" value="KKM97001.1"/>
    <property type="molecule type" value="Genomic_DNA"/>
</dbReference>
<comment type="caution">
    <text evidence="1">The sequence shown here is derived from an EMBL/GenBank/DDBJ whole genome shotgun (WGS) entry which is preliminary data.</text>
</comment>
<reference evidence="1" key="1">
    <citation type="journal article" date="2015" name="Nature">
        <title>Complex archaea that bridge the gap between prokaryotes and eukaryotes.</title>
        <authorList>
            <person name="Spang A."/>
            <person name="Saw J.H."/>
            <person name="Jorgensen S.L."/>
            <person name="Zaremba-Niedzwiedzka K."/>
            <person name="Martijn J."/>
            <person name="Lind A.E."/>
            <person name="van Eijk R."/>
            <person name="Schleper C."/>
            <person name="Guy L."/>
            <person name="Ettema T.J."/>
        </authorList>
    </citation>
    <scope>NUCLEOTIDE SEQUENCE</scope>
</reference>
<protein>
    <submittedName>
        <fullName evidence="1">Uncharacterized protein</fullName>
    </submittedName>
</protein>
<dbReference type="AlphaFoldDB" id="A0A0F9MCC1"/>
<name>A0A0F9MCC1_9ZZZZ</name>
<sequence length="80" mass="9118">MIELAHAVVVCPHFTLDGAQVEKTVVIGPIRIFEDFMEAGKKSYDLVIGCNRFRYCEDNHCAYSRVSRLERKGKTEPVKT</sequence>
<proteinExistence type="predicted"/>